<dbReference type="Proteomes" id="UP000481153">
    <property type="component" value="Unassembled WGS sequence"/>
</dbReference>
<reference evidence="2 3" key="1">
    <citation type="submission" date="2019-07" db="EMBL/GenBank/DDBJ databases">
        <title>Genomics analysis of Aphanomyces spp. identifies a new class of oomycete effector associated with host adaptation.</title>
        <authorList>
            <person name="Gaulin E."/>
        </authorList>
    </citation>
    <scope>NUCLEOTIDE SEQUENCE [LARGE SCALE GENOMIC DNA]</scope>
    <source>
        <strain evidence="2 3">ATCC 201684</strain>
    </source>
</reference>
<feature type="region of interest" description="Disordered" evidence="1">
    <location>
        <begin position="1"/>
        <end position="20"/>
    </location>
</feature>
<protein>
    <submittedName>
        <fullName evidence="2">Uncharacterized protein</fullName>
    </submittedName>
</protein>
<dbReference type="VEuPathDB" id="FungiDB:AeMF1_001744"/>
<evidence type="ECO:0000256" key="1">
    <source>
        <dbReference type="SAM" id="MobiDB-lite"/>
    </source>
</evidence>
<keyword evidence="3" id="KW-1185">Reference proteome</keyword>
<evidence type="ECO:0000313" key="3">
    <source>
        <dbReference type="Proteomes" id="UP000481153"/>
    </source>
</evidence>
<dbReference type="AlphaFoldDB" id="A0A6G0XWV1"/>
<dbReference type="EMBL" id="VJMJ01000003">
    <property type="protein sequence ID" value="KAF0745044.1"/>
    <property type="molecule type" value="Genomic_DNA"/>
</dbReference>
<proteinExistence type="predicted"/>
<evidence type="ECO:0000313" key="2">
    <source>
        <dbReference type="EMBL" id="KAF0745044.1"/>
    </source>
</evidence>
<organism evidence="2 3">
    <name type="scientific">Aphanomyces euteiches</name>
    <dbReference type="NCBI Taxonomy" id="100861"/>
    <lineage>
        <taxon>Eukaryota</taxon>
        <taxon>Sar</taxon>
        <taxon>Stramenopiles</taxon>
        <taxon>Oomycota</taxon>
        <taxon>Saprolegniomycetes</taxon>
        <taxon>Saprolegniales</taxon>
        <taxon>Verrucalvaceae</taxon>
        <taxon>Aphanomyces</taxon>
    </lineage>
</organism>
<name>A0A6G0XWV1_9STRA</name>
<comment type="caution">
    <text evidence="2">The sequence shown here is derived from an EMBL/GenBank/DDBJ whole genome shotgun (WGS) entry which is preliminary data.</text>
</comment>
<accession>A0A6G0XWV1</accession>
<sequence>MKRKGRLEETKCQLESDETRSTRAVLSLEAAQKTSQRLLKWGTIAQAKQSTAAKQRENESHVQPRFAQKLTKQQIADVAKRLSYHRPQNEQPSGAQNVELDECTFQPMRVARMEPWITSRYQYPPSQPHHRIKQPTFTPQINRSFPIQLREKDVHRRLYDDYLRQHQKQFDAQHQCHVQTSSKALDARGIQSFLHRQEHYEAAKQQHLDAMAIANAECTFTPHLDENSRRICDRVDARPLEARLRKANERRQSKLQHALASTIPSHLKPKRAPLDLDASVKRLSQPKPICIPVPKDFDPLEQVSTSFVALKSVEDAYARQCNQQKARSLTLHLTLRYGMRRQRRIA</sequence>
<gene>
    <name evidence="2" type="ORF">Ae201684_000621</name>
</gene>